<dbReference type="InterPro" id="IPR007021">
    <property type="entry name" value="DUF659"/>
</dbReference>
<evidence type="ECO:0000313" key="2">
    <source>
        <dbReference type="EMBL" id="KAF2286305.1"/>
    </source>
</evidence>
<evidence type="ECO:0000313" key="3">
    <source>
        <dbReference type="Proteomes" id="UP000467840"/>
    </source>
</evidence>
<evidence type="ECO:0000259" key="1">
    <source>
        <dbReference type="Pfam" id="PF04937"/>
    </source>
</evidence>
<dbReference type="AlphaFoldDB" id="A0A6A6KD79"/>
<name>A0A6A6KD79_HEVBR</name>
<dbReference type="Pfam" id="PF04937">
    <property type="entry name" value="DUF659"/>
    <property type="match status" value="1"/>
</dbReference>
<dbReference type="PANTHER" id="PTHR32166">
    <property type="entry name" value="OSJNBA0013A04.12 PROTEIN"/>
    <property type="match status" value="1"/>
</dbReference>
<sequence>MHYHFFGAPPGKKAGIQRCPALMKDRVRYDKLRRMVEEAEKSGVSSSLKNSTISTKPKAIVVKANPIASAFNVMERDMVDLKVMKGLCANGIPFNVLRNPQFCEMVTATNNAPKRYKAPSYEKERTILLDGCKRDVKKHLAPVKDTLYTQGVSIVSDGWSNVKHRPLINVIAVNSNAMAEYLLKLLKK</sequence>
<dbReference type="Proteomes" id="UP000467840">
    <property type="component" value="Chromosome 3"/>
</dbReference>
<accession>A0A6A6KD79</accession>
<feature type="domain" description="DUF659" evidence="1">
    <location>
        <begin position="119"/>
        <end position="175"/>
    </location>
</feature>
<keyword evidence="3" id="KW-1185">Reference proteome</keyword>
<reference evidence="2 3" key="1">
    <citation type="journal article" date="2020" name="Mol. Plant">
        <title>The Chromosome-Based Rubber Tree Genome Provides New Insights into Spurge Genome Evolution and Rubber Biosynthesis.</title>
        <authorList>
            <person name="Liu J."/>
            <person name="Shi C."/>
            <person name="Shi C.C."/>
            <person name="Li W."/>
            <person name="Zhang Q.J."/>
            <person name="Zhang Y."/>
            <person name="Li K."/>
            <person name="Lu H.F."/>
            <person name="Shi C."/>
            <person name="Zhu S.T."/>
            <person name="Xiao Z.Y."/>
            <person name="Nan H."/>
            <person name="Yue Y."/>
            <person name="Zhu X.G."/>
            <person name="Wu Y."/>
            <person name="Hong X.N."/>
            <person name="Fan G.Y."/>
            <person name="Tong Y."/>
            <person name="Zhang D."/>
            <person name="Mao C.L."/>
            <person name="Liu Y.L."/>
            <person name="Hao S.J."/>
            <person name="Liu W.Q."/>
            <person name="Lv M.Q."/>
            <person name="Zhang H.B."/>
            <person name="Liu Y."/>
            <person name="Hu-Tang G.R."/>
            <person name="Wang J.P."/>
            <person name="Wang J.H."/>
            <person name="Sun Y.H."/>
            <person name="Ni S.B."/>
            <person name="Chen W.B."/>
            <person name="Zhang X.C."/>
            <person name="Jiao Y.N."/>
            <person name="Eichler E.E."/>
            <person name="Li G.H."/>
            <person name="Liu X."/>
            <person name="Gao L.Z."/>
        </authorList>
    </citation>
    <scope>NUCLEOTIDE SEQUENCE [LARGE SCALE GENOMIC DNA]</scope>
    <source>
        <strain evidence="3">cv. GT1</strain>
        <tissue evidence="2">Leaf</tissue>
    </source>
</reference>
<gene>
    <name evidence="2" type="ORF">GH714_013692</name>
</gene>
<proteinExistence type="predicted"/>
<protein>
    <recommendedName>
        <fullName evidence="1">DUF659 domain-containing protein</fullName>
    </recommendedName>
</protein>
<dbReference type="EMBL" id="JAAGAX010000017">
    <property type="protein sequence ID" value="KAF2286305.1"/>
    <property type="molecule type" value="Genomic_DNA"/>
</dbReference>
<organism evidence="2 3">
    <name type="scientific">Hevea brasiliensis</name>
    <name type="common">Para rubber tree</name>
    <name type="synonym">Siphonia brasiliensis</name>
    <dbReference type="NCBI Taxonomy" id="3981"/>
    <lineage>
        <taxon>Eukaryota</taxon>
        <taxon>Viridiplantae</taxon>
        <taxon>Streptophyta</taxon>
        <taxon>Embryophyta</taxon>
        <taxon>Tracheophyta</taxon>
        <taxon>Spermatophyta</taxon>
        <taxon>Magnoliopsida</taxon>
        <taxon>eudicotyledons</taxon>
        <taxon>Gunneridae</taxon>
        <taxon>Pentapetalae</taxon>
        <taxon>rosids</taxon>
        <taxon>fabids</taxon>
        <taxon>Malpighiales</taxon>
        <taxon>Euphorbiaceae</taxon>
        <taxon>Crotonoideae</taxon>
        <taxon>Micrandreae</taxon>
        <taxon>Hevea</taxon>
    </lineage>
</organism>
<dbReference type="PANTHER" id="PTHR32166:SF81">
    <property type="entry name" value="OS06G0658400 PROTEIN"/>
    <property type="match status" value="1"/>
</dbReference>
<comment type="caution">
    <text evidence="2">The sequence shown here is derived from an EMBL/GenBank/DDBJ whole genome shotgun (WGS) entry which is preliminary data.</text>
</comment>